<dbReference type="AlphaFoldDB" id="A0AA38VYI8"/>
<comment type="caution">
    <text evidence="2">The sequence shown here is derived from an EMBL/GenBank/DDBJ whole genome shotgun (WGS) entry which is preliminary data.</text>
</comment>
<accession>A0AA38VYI8</accession>
<feature type="domain" description="Reverse transcriptase Ty1/copia-type" evidence="1">
    <location>
        <begin position="113"/>
        <end position="354"/>
    </location>
</feature>
<dbReference type="EMBL" id="JARYMX010000007">
    <property type="protein sequence ID" value="KAJ9542662.1"/>
    <property type="molecule type" value="Genomic_DNA"/>
</dbReference>
<evidence type="ECO:0000313" key="2">
    <source>
        <dbReference type="EMBL" id="KAJ9542662.1"/>
    </source>
</evidence>
<gene>
    <name evidence="2" type="ORF">OSB04_029168</name>
</gene>
<name>A0AA38VYI8_9ASTR</name>
<organism evidence="2 3">
    <name type="scientific">Centaurea solstitialis</name>
    <name type="common">yellow star-thistle</name>
    <dbReference type="NCBI Taxonomy" id="347529"/>
    <lineage>
        <taxon>Eukaryota</taxon>
        <taxon>Viridiplantae</taxon>
        <taxon>Streptophyta</taxon>
        <taxon>Embryophyta</taxon>
        <taxon>Tracheophyta</taxon>
        <taxon>Spermatophyta</taxon>
        <taxon>Magnoliopsida</taxon>
        <taxon>eudicotyledons</taxon>
        <taxon>Gunneridae</taxon>
        <taxon>Pentapetalae</taxon>
        <taxon>asterids</taxon>
        <taxon>campanulids</taxon>
        <taxon>Asterales</taxon>
        <taxon>Asteraceae</taxon>
        <taxon>Carduoideae</taxon>
        <taxon>Cardueae</taxon>
        <taxon>Centaureinae</taxon>
        <taxon>Centaurea</taxon>
    </lineage>
</organism>
<dbReference type="PANTHER" id="PTHR11439">
    <property type="entry name" value="GAG-POL-RELATED RETROTRANSPOSON"/>
    <property type="match status" value="1"/>
</dbReference>
<protein>
    <recommendedName>
        <fullName evidence="1">Reverse transcriptase Ty1/copia-type domain-containing protein</fullName>
    </recommendedName>
</protein>
<proteinExistence type="predicted"/>
<dbReference type="Proteomes" id="UP001172457">
    <property type="component" value="Chromosome 7"/>
</dbReference>
<dbReference type="InterPro" id="IPR043502">
    <property type="entry name" value="DNA/RNA_pol_sf"/>
</dbReference>
<dbReference type="SUPFAM" id="SSF56672">
    <property type="entry name" value="DNA/RNA polymerases"/>
    <property type="match status" value="1"/>
</dbReference>
<keyword evidence="3" id="KW-1185">Reference proteome</keyword>
<evidence type="ECO:0000259" key="1">
    <source>
        <dbReference type="Pfam" id="PF07727"/>
    </source>
</evidence>
<dbReference type="Pfam" id="PF07727">
    <property type="entry name" value="RVT_2"/>
    <property type="match status" value="1"/>
</dbReference>
<reference evidence="2" key="1">
    <citation type="submission" date="2023-03" db="EMBL/GenBank/DDBJ databases">
        <title>Chromosome-scale reference genome and RAD-based genetic map of yellow starthistle (Centaurea solstitialis) reveal putative structural variation and QTLs associated with invader traits.</title>
        <authorList>
            <person name="Reatini B."/>
            <person name="Cang F.A."/>
            <person name="Jiang Q."/>
            <person name="Mckibben M.T.W."/>
            <person name="Barker M.S."/>
            <person name="Rieseberg L.H."/>
            <person name="Dlugosch K.M."/>
        </authorList>
    </citation>
    <scope>NUCLEOTIDE SEQUENCE</scope>
    <source>
        <strain evidence="2">CAN-66</strain>
        <tissue evidence="2">Leaf</tissue>
    </source>
</reference>
<evidence type="ECO:0000313" key="3">
    <source>
        <dbReference type="Proteomes" id="UP001172457"/>
    </source>
</evidence>
<sequence length="418" mass="48081">MYNFGVIKRQVDLKKQNPNIDFPEETLEQDASSSVKLKPFDICANTSTGKSTRMKVETKRKKKSTKRNIKKLDSSMRLVINGTSIPGVPNILLEGKRSCPITKKNMEDPSILVWRLVKKPDHKKVIDTKWLFKNKRDSNNVIVRNKARLVAKGYHQQEGIDYDETFASVARLEAIRMFLAYVAYKDFTVFQMDVKTAFLYGYLKEEVYVSQPEAFVDSDHPDYVYILDKALYGLKQAPRAWYDELSKYLLSKGFKKGSVDLPLFLMKEGEHTVVIQIYVDDIIFGSTSRELCKKFETVMTQEFKMSMMGEINFFLGLQVRQFLDGIFINQSKYIFDLLKKYDMSGCNSIGTPMATGNTIGPDHEGKDVDLRNYQSMVGSLMYITASRPDIMLPPVYVPDIRQSQKNLIWRRSKGSLIL</sequence>
<dbReference type="PANTHER" id="PTHR11439:SF483">
    <property type="entry name" value="PEPTIDE SYNTHASE GLIP-LIKE, PUTATIVE (AFU_ORTHOLOGUE AFUA_3G12920)-RELATED"/>
    <property type="match status" value="1"/>
</dbReference>
<dbReference type="InterPro" id="IPR013103">
    <property type="entry name" value="RVT_2"/>
</dbReference>